<evidence type="ECO:0000313" key="5">
    <source>
        <dbReference type="Proteomes" id="UP001150062"/>
    </source>
</evidence>
<keyword evidence="2" id="KW-0175">Coiled coil</keyword>
<dbReference type="SUPFAM" id="SSF57845">
    <property type="entry name" value="B-box zinc-binding domain"/>
    <property type="match status" value="2"/>
</dbReference>
<evidence type="ECO:0000313" key="4">
    <source>
        <dbReference type="EMBL" id="KAJ6242482.1"/>
    </source>
</evidence>
<reference evidence="4" key="1">
    <citation type="submission" date="2022-08" db="EMBL/GenBank/DDBJ databases">
        <title>Novel sulfate-reducing endosymbionts in the free-living metamonad Anaeramoeba.</title>
        <authorList>
            <person name="Jerlstrom-Hultqvist J."/>
            <person name="Cepicka I."/>
            <person name="Gallot-Lavallee L."/>
            <person name="Salas-Leiva D."/>
            <person name="Curtis B.A."/>
            <person name="Zahonova K."/>
            <person name="Pipaliya S."/>
            <person name="Dacks J."/>
            <person name="Roger A.J."/>
        </authorList>
    </citation>
    <scope>NUCLEOTIDE SEQUENCE</scope>
    <source>
        <strain evidence="4">Schooner1</strain>
    </source>
</reference>
<keyword evidence="1" id="KW-0479">Metal-binding</keyword>
<sequence>MTSQMTLPIEIETHKCDFCVKETPNDATLFCCECELEIVYLCDECDTKAHFGKIRMKHIRKPIKETKEKYQIIICDKHPKQKLKYFCCSCFQMICADCVVESHQGHPCQLSTKLQVPYFDYLSIELSKINEEGKEKNKKKKSFQKYLVELQNSQDLVTTAINTNFEKRILNLKQSIQTESQKIISGFSQQKEFITGLVTENNKELKKLKGKLKKLNEIKELHENQDVNGFLKELILLNKGSEWKENLRVCKHENEITMYCCDHQQLICYQCYTEGHNACKIKSTKDHIEDLNQSWENKLKIQTKELKKQTLLAIGKIEDQTQQTLKVYLEKINYLETLEENLYLHFSKIKEKSLGIITKSIQANLTSLNDNIKKKMEIDQSLIEIEFRKHLITKSQSENDFLYTIRRFEELDDFKNVFESKSLDRESQNEKETEFLSQIPQSNVSEEWIKKTINSWKLFSTINLDKCSISFPELIFRNQSFKIFIQLLDQTNQPYQTETPNITVVLIPKCEEKSNQKGKQHSTIVCKWKKVPNNPGLYSHFTTLDKVGTYEIHSFVNNQKISMDKKTKIIKVIQEICPKKTQIIIPEFFQKDEIDYIEIIPKDANGKIINFKKLNFGLIIEPQDSFKIYKLENNPKQSLKYLLLPPFRNVVSTLKLYSDNNQILSKKFNLRLKRNRILLLGSARRGLKRLEHLKQSIIGGFRATVDILDISKQTPSFETMNRYDTIVLRGKNSGAIDDPVTLGNHLARFVEYGKGVIVIAINTLIDNDYKIKGRIVEDGFIPLVIANRLDSKQRQLGKIHLPNHPIMKGVQTFKTKDYTHIIGTHDLNGGTLIASWNNGYPLVTEKRKKESYGSVICLNFHPMSTKITDDCGKAWLKETDGAKIISNSVQYVYY</sequence>
<accession>A0ABQ8YD04</accession>
<evidence type="ECO:0000256" key="2">
    <source>
        <dbReference type="SAM" id="Coils"/>
    </source>
</evidence>
<dbReference type="InterPro" id="IPR047153">
    <property type="entry name" value="TRIM45/56/19-like"/>
</dbReference>
<name>A0ABQ8YD04_9EUKA</name>
<dbReference type="Gene3D" id="3.30.160.60">
    <property type="entry name" value="Classic Zinc Finger"/>
    <property type="match status" value="2"/>
</dbReference>
<dbReference type="Proteomes" id="UP001150062">
    <property type="component" value="Unassembled WGS sequence"/>
</dbReference>
<dbReference type="PANTHER" id="PTHR25462">
    <property type="entry name" value="BONUS, ISOFORM C-RELATED"/>
    <property type="match status" value="1"/>
</dbReference>
<dbReference type="EMBL" id="JAOAOG010000175">
    <property type="protein sequence ID" value="KAJ6242482.1"/>
    <property type="molecule type" value="Genomic_DNA"/>
</dbReference>
<evidence type="ECO:0000256" key="1">
    <source>
        <dbReference type="PROSITE-ProRule" id="PRU00024"/>
    </source>
</evidence>
<dbReference type="Pfam" id="PF00643">
    <property type="entry name" value="zf-B_box"/>
    <property type="match status" value="1"/>
</dbReference>
<dbReference type="PROSITE" id="PS50119">
    <property type="entry name" value="ZF_BBOX"/>
    <property type="match status" value="1"/>
</dbReference>
<feature type="coiled-coil region" evidence="2">
    <location>
        <begin position="198"/>
        <end position="225"/>
    </location>
</feature>
<dbReference type="SMART" id="SM00336">
    <property type="entry name" value="BBOX"/>
    <property type="match status" value="3"/>
</dbReference>
<dbReference type="InterPro" id="IPR000315">
    <property type="entry name" value="Znf_B-box"/>
</dbReference>
<feature type="domain" description="B box-type" evidence="3">
    <location>
        <begin position="70"/>
        <end position="106"/>
    </location>
</feature>
<protein>
    <recommendedName>
        <fullName evidence="3">B box-type domain-containing protein</fullName>
    </recommendedName>
</protein>
<dbReference type="PANTHER" id="PTHR25462:SF296">
    <property type="entry name" value="MEIOTIC P26, ISOFORM F"/>
    <property type="match status" value="1"/>
</dbReference>
<proteinExistence type="predicted"/>
<keyword evidence="1" id="KW-0863">Zinc-finger</keyword>
<keyword evidence="1" id="KW-0862">Zinc</keyword>
<gene>
    <name evidence="4" type="ORF">M0813_22622</name>
</gene>
<keyword evidence="5" id="KW-1185">Reference proteome</keyword>
<comment type="caution">
    <text evidence="4">The sequence shown here is derived from an EMBL/GenBank/DDBJ whole genome shotgun (WGS) entry which is preliminary data.</text>
</comment>
<organism evidence="4 5">
    <name type="scientific">Anaeramoeba flamelloides</name>
    <dbReference type="NCBI Taxonomy" id="1746091"/>
    <lineage>
        <taxon>Eukaryota</taxon>
        <taxon>Metamonada</taxon>
        <taxon>Anaeramoebidae</taxon>
        <taxon>Anaeramoeba</taxon>
    </lineage>
</organism>
<evidence type="ECO:0000259" key="3">
    <source>
        <dbReference type="PROSITE" id="PS50119"/>
    </source>
</evidence>